<keyword evidence="5" id="KW-0482">Metalloprotease</keyword>
<evidence type="ECO:0000259" key="7">
    <source>
        <dbReference type="Pfam" id="PF00675"/>
    </source>
</evidence>
<dbReference type="AlphaFoldDB" id="A0A7C5N0B6"/>
<evidence type="ECO:0000256" key="2">
    <source>
        <dbReference type="ARBA" id="ARBA00022670"/>
    </source>
</evidence>
<reference evidence="9" key="1">
    <citation type="journal article" date="2020" name="mSystems">
        <title>Genome- and Community-Level Interaction Insights into Carbon Utilization and Element Cycling Functions of Hydrothermarchaeota in Hydrothermal Sediment.</title>
        <authorList>
            <person name="Zhou Z."/>
            <person name="Liu Y."/>
            <person name="Xu W."/>
            <person name="Pan J."/>
            <person name="Luo Z.H."/>
            <person name="Li M."/>
        </authorList>
    </citation>
    <scope>NUCLEOTIDE SEQUENCE [LARGE SCALE GENOMIC DNA]</scope>
    <source>
        <strain evidence="9">HyVt-535</strain>
    </source>
</reference>
<gene>
    <name evidence="9" type="ORF">ENJ98_06655</name>
</gene>
<feature type="compositionally biased region" description="Acidic residues" evidence="6">
    <location>
        <begin position="1"/>
        <end position="10"/>
    </location>
</feature>
<feature type="domain" description="Peptidase M16 C-terminal" evidence="8">
    <location>
        <begin position="233"/>
        <end position="417"/>
    </location>
</feature>
<keyword evidence="4" id="KW-0862">Zinc</keyword>
<proteinExistence type="inferred from homology"/>
<dbReference type="Proteomes" id="UP000886100">
    <property type="component" value="Unassembled WGS sequence"/>
</dbReference>
<feature type="region of interest" description="Disordered" evidence="6">
    <location>
        <begin position="1"/>
        <end position="36"/>
    </location>
</feature>
<name>A0A7C5N0B6_9GAMM</name>
<dbReference type="SUPFAM" id="SSF63411">
    <property type="entry name" value="LuxS/MPP-like metallohydrolase"/>
    <property type="match status" value="2"/>
</dbReference>
<keyword evidence="2" id="KW-0645">Protease</keyword>
<accession>A0A7C5N0B6</accession>
<organism evidence="9">
    <name type="scientific">Thiolapillus brandeum</name>
    <dbReference type="NCBI Taxonomy" id="1076588"/>
    <lineage>
        <taxon>Bacteria</taxon>
        <taxon>Pseudomonadati</taxon>
        <taxon>Pseudomonadota</taxon>
        <taxon>Gammaproteobacteria</taxon>
        <taxon>Chromatiales</taxon>
        <taxon>Sedimenticolaceae</taxon>
        <taxon>Thiolapillus</taxon>
    </lineage>
</organism>
<dbReference type="GO" id="GO:0008237">
    <property type="term" value="F:metallopeptidase activity"/>
    <property type="evidence" value="ECO:0007669"/>
    <property type="project" value="UniProtKB-KW"/>
</dbReference>
<dbReference type="InterPro" id="IPR007863">
    <property type="entry name" value="Peptidase_M16_C"/>
</dbReference>
<dbReference type="PANTHER" id="PTHR43690:SF17">
    <property type="entry name" value="PROTEIN YHJJ"/>
    <property type="match status" value="1"/>
</dbReference>
<protein>
    <submittedName>
        <fullName evidence="9">Insulinase family protein</fullName>
    </submittedName>
</protein>
<comment type="similarity">
    <text evidence="1">Belongs to the peptidase M16 family.</text>
</comment>
<dbReference type="InterPro" id="IPR011249">
    <property type="entry name" value="Metalloenz_LuxS/M16"/>
</dbReference>
<sequence>MQGDGEEEGVVEGARIRKHQPNTRAPRSYRSADQRMPTRHLPHRLKTLFLLLPLSLLAGAIAAEPEITRFRLENGLTLVVVEDHASPTFGLSVVYGVGFRLEPKGRTGFAHLFEHMMFEGTPSAPKGTFDRVVEGGGGVLNGSTRYDYTNYISTAPVSALEPVLWLEADRMRHLDFSEENLQNQKDVVKEEIRVNVKNRPYGLFFWTDLAALAFDRWENAHDGYGSFGDLDRATVEEVKQFHDTYYVPNNAVIAVVGDVDPKQVRTWVEKYFGTIPPGKVPPRPDVSETPNTAERFLRQTDAHATVPALAVGWKMPPPHSPDYFPLAVTASLLLDGEASLLHQELVKQEQTLLEISGGLNWPLGDALTNGGPSLLVAFGLYKPGKPARYSVGVMQRVIDELARKGPDPRRLEAVKTKMKADFYKTLARSIRRADYLAVTQLLWGDAAMVERYGERIDAVTADDVKRVAARYLTPENRSWIDRQVAKGKGS</sequence>
<dbReference type="Pfam" id="PF00675">
    <property type="entry name" value="Peptidase_M16"/>
    <property type="match status" value="1"/>
</dbReference>
<evidence type="ECO:0000256" key="5">
    <source>
        <dbReference type="ARBA" id="ARBA00023049"/>
    </source>
</evidence>
<dbReference type="InterPro" id="IPR011765">
    <property type="entry name" value="Pept_M16_N"/>
</dbReference>
<feature type="domain" description="Peptidase M16 N-terminal" evidence="7">
    <location>
        <begin position="80"/>
        <end position="198"/>
    </location>
</feature>
<dbReference type="Pfam" id="PF05193">
    <property type="entry name" value="Peptidase_M16_C"/>
    <property type="match status" value="1"/>
</dbReference>
<evidence type="ECO:0000256" key="6">
    <source>
        <dbReference type="SAM" id="MobiDB-lite"/>
    </source>
</evidence>
<evidence type="ECO:0000259" key="8">
    <source>
        <dbReference type="Pfam" id="PF05193"/>
    </source>
</evidence>
<dbReference type="GO" id="GO:0046872">
    <property type="term" value="F:metal ion binding"/>
    <property type="evidence" value="ECO:0007669"/>
    <property type="project" value="InterPro"/>
</dbReference>
<keyword evidence="3" id="KW-0378">Hydrolase</keyword>
<comment type="caution">
    <text evidence="9">The sequence shown here is derived from an EMBL/GenBank/DDBJ whole genome shotgun (WGS) entry which is preliminary data.</text>
</comment>
<dbReference type="Gene3D" id="3.30.830.10">
    <property type="entry name" value="Metalloenzyme, LuxS/M16 peptidase-like"/>
    <property type="match status" value="2"/>
</dbReference>
<dbReference type="InterPro" id="IPR050626">
    <property type="entry name" value="Peptidase_M16"/>
</dbReference>
<dbReference type="EMBL" id="DROM01000402">
    <property type="protein sequence ID" value="HHH13902.1"/>
    <property type="molecule type" value="Genomic_DNA"/>
</dbReference>
<dbReference type="PANTHER" id="PTHR43690">
    <property type="entry name" value="NARDILYSIN"/>
    <property type="match status" value="1"/>
</dbReference>
<evidence type="ECO:0000256" key="1">
    <source>
        <dbReference type="ARBA" id="ARBA00007261"/>
    </source>
</evidence>
<dbReference type="GO" id="GO:0006508">
    <property type="term" value="P:proteolysis"/>
    <property type="evidence" value="ECO:0007669"/>
    <property type="project" value="UniProtKB-KW"/>
</dbReference>
<evidence type="ECO:0000256" key="4">
    <source>
        <dbReference type="ARBA" id="ARBA00022833"/>
    </source>
</evidence>
<evidence type="ECO:0000313" key="9">
    <source>
        <dbReference type="EMBL" id="HHH13902.1"/>
    </source>
</evidence>
<evidence type="ECO:0000256" key="3">
    <source>
        <dbReference type="ARBA" id="ARBA00022801"/>
    </source>
</evidence>